<evidence type="ECO:0000313" key="2">
    <source>
        <dbReference type="Proteomes" id="UP001497525"/>
    </source>
</evidence>
<protein>
    <submittedName>
        <fullName evidence="1">Uncharacterized protein</fullName>
    </submittedName>
</protein>
<dbReference type="AlphaFoldDB" id="A0AAV2TNW6"/>
<gene>
    <name evidence="1" type="ORF">CDAUBV1_LOCUS14051</name>
</gene>
<comment type="caution">
    <text evidence="1">The sequence shown here is derived from an EMBL/GenBank/DDBJ whole genome shotgun (WGS) entry which is preliminary data.</text>
</comment>
<dbReference type="Proteomes" id="UP001497525">
    <property type="component" value="Unassembled WGS sequence"/>
</dbReference>
<name>A0AAV2TNW6_CALDB</name>
<organism evidence="1 2">
    <name type="scientific">Calicophoron daubneyi</name>
    <name type="common">Rumen fluke</name>
    <name type="synonym">Paramphistomum daubneyi</name>
    <dbReference type="NCBI Taxonomy" id="300641"/>
    <lineage>
        <taxon>Eukaryota</taxon>
        <taxon>Metazoa</taxon>
        <taxon>Spiralia</taxon>
        <taxon>Lophotrochozoa</taxon>
        <taxon>Platyhelminthes</taxon>
        <taxon>Trematoda</taxon>
        <taxon>Digenea</taxon>
        <taxon>Plagiorchiida</taxon>
        <taxon>Pronocephalata</taxon>
        <taxon>Paramphistomoidea</taxon>
        <taxon>Paramphistomidae</taxon>
        <taxon>Calicophoron</taxon>
    </lineage>
</organism>
<sequence length="106" mass="12031">MFPVSSEHQFFCLNGRIELLQIAVRLVPLYHCTKLLAFANYFALLRKPFIVADLLESYFLSVTFVHLFAHRLCRECELVADPPCLFLQIPGTFVGTVMGVSNDCFG</sequence>
<proteinExistence type="predicted"/>
<evidence type="ECO:0000313" key="1">
    <source>
        <dbReference type="EMBL" id="CAL5138995.1"/>
    </source>
</evidence>
<accession>A0AAV2TNW6</accession>
<dbReference type="EMBL" id="CAXLJL010000567">
    <property type="protein sequence ID" value="CAL5138995.1"/>
    <property type="molecule type" value="Genomic_DNA"/>
</dbReference>
<reference evidence="1" key="1">
    <citation type="submission" date="2024-06" db="EMBL/GenBank/DDBJ databases">
        <authorList>
            <person name="Liu X."/>
            <person name="Lenzi L."/>
            <person name="Haldenby T S."/>
            <person name="Uol C."/>
        </authorList>
    </citation>
    <scope>NUCLEOTIDE SEQUENCE</scope>
</reference>